<accession>A0A1W1IBD4</accession>
<keyword evidence="4" id="KW-1185">Reference proteome</keyword>
<dbReference type="KEGG" id="nja:NSJP_4167"/>
<evidence type="ECO:0000313" key="4">
    <source>
        <dbReference type="Proteomes" id="UP000192042"/>
    </source>
</evidence>
<name>A0A1W1IBD4_9BACT</name>
<dbReference type="EC" id="2.4.1.-" evidence="3"/>
<dbReference type="PANTHER" id="PTHR30160:SF1">
    <property type="entry name" value="LIPOPOLYSACCHARIDE 1,2-N-ACETYLGLUCOSAMINETRANSFERASE-RELATED"/>
    <property type="match status" value="1"/>
</dbReference>
<organism evidence="3 4">
    <name type="scientific">Nitrospira japonica</name>
    <dbReference type="NCBI Taxonomy" id="1325564"/>
    <lineage>
        <taxon>Bacteria</taxon>
        <taxon>Pseudomonadati</taxon>
        <taxon>Nitrospirota</taxon>
        <taxon>Nitrospiria</taxon>
        <taxon>Nitrospirales</taxon>
        <taxon>Nitrospiraceae</taxon>
        <taxon>Nitrospira</taxon>
    </lineage>
</organism>
<keyword evidence="1 3" id="KW-0328">Glycosyltransferase</keyword>
<evidence type="ECO:0000256" key="1">
    <source>
        <dbReference type="ARBA" id="ARBA00022676"/>
    </source>
</evidence>
<dbReference type="InterPro" id="IPR051199">
    <property type="entry name" value="LPS_LOS_Heptosyltrfase"/>
</dbReference>
<reference evidence="3 4" key="1">
    <citation type="submission" date="2017-03" db="EMBL/GenBank/DDBJ databases">
        <authorList>
            <person name="Afonso C.L."/>
            <person name="Miller P.J."/>
            <person name="Scott M.A."/>
            <person name="Spackman E."/>
            <person name="Goraichik I."/>
            <person name="Dimitrov K.M."/>
            <person name="Suarez D.L."/>
            <person name="Swayne D.E."/>
        </authorList>
    </citation>
    <scope>NUCLEOTIDE SEQUENCE [LARGE SCALE GENOMIC DNA]</scope>
    <source>
        <strain evidence="3">Genome sequencing of Nitrospira japonica strain NJ11</strain>
    </source>
</reference>
<dbReference type="STRING" id="1325564.NSJP_4167"/>
<dbReference type="GO" id="GO:0009244">
    <property type="term" value="P:lipopolysaccharide core region biosynthetic process"/>
    <property type="evidence" value="ECO:0007669"/>
    <property type="project" value="TreeGrafter"/>
</dbReference>
<dbReference type="GO" id="GO:0008713">
    <property type="term" value="F:ADP-heptose-lipopolysaccharide heptosyltransferase activity"/>
    <property type="evidence" value="ECO:0007669"/>
    <property type="project" value="TreeGrafter"/>
</dbReference>
<proteinExistence type="predicted"/>
<gene>
    <name evidence="3" type="ORF">NSJP_4167</name>
</gene>
<dbReference type="Proteomes" id="UP000192042">
    <property type="component" value="Chromosome I"/>
</dbReference>
<evidence type="ECO:0000256" key="2">
    <source>
        <dbReference type="ARBA" id="ARBA00022679"/>
    </source>
</evidence>
<protein>
    <submittedName>
        <fullName evidence="3">Putative Lipopolysaccharide heptosyltransferase III</fullName>
        <ecNumber evidence="3">2.4.1.-</ecNumber>
    </submittedName>
</protein>
<dbReference type="SUPFAM" id="SSF53756">
    <property type="entry name" value="UDP-Glycosyltransferase/glycogen phosphorylase"/>
    <property type="match status" value="1"/>
</dbReference>
<dbReference type="PANTHER" id="PTHR30160">
    <property type="entry name" value="TETRAACYLDISACCHARIDE 4'-KINASE-RELATED"/>
    <property type="match status" value="1"/>
</dbReference>
<keyword evidence="2 3" id="KW-0808">Transferase</keyword>
<dbReference type="Gene3D" id="3.40.50.2000">
    <property type="entry name" value="Glycogen Phosphorylase B"/>
    <property type="match status" value="1"/>
</dbReference>
<dbReference type="EMBL" id="LT828648">
    <property type="protein sequence ID" value="SLM50334.1"/>
    <property type="molecule type" value="Genomic_DNA"/>
</dbReference>
<dbReference type="CDD" id="cd03789">
    <property type="entry name" value="GT9_LPS_heptosyltransferase"/>
    <property type="match status" value="1"/>
</dbReference>
<evidence type="ECO:0000313" key="3">
    <source>
        <dbReference type="EMBL" id="SLM50334.1"/>
    </source>
</evidence>
<sequence>MAGRTPRLWLTPEEERRAADVLSRERVEGAKPLVMLQPGARYWFKAWPWERFAALADRLAEQYGYQVLIGGNQQEFELAERICGAVANRPINLAGRADMRTYAAILKRASLFVGNDSGAMHVAAAVGTPVVALFGPSDPKEWGPRGGAVAVLYKGLDCRICFHPTCERGEENCMKLIGIEEVLSAIGRLRTIAR</sequence>
<dbReference type="GO" id="GO:0005829">
    <property type="term" value="C:cytosol"/>
    <property type="evidence" value="ECO:0007669"/>
    <property type="project" value="TreeGrafter"/>
</dbReference>
<dbReference type="InterPro" id="IPR002201">
    <property type="entry name" value="Glyco_trans_9"/>
</dbReference>
<dbReference type="Pfam" id="PF01075">
    <property type="entry name" value="Glyco_transf_9"/>
    <property type="match status" value="1"/>
</dbReference>
<dbReference type="AlphaFoldDB" id="A0A1W1IBD4"/>